<name>A0AAV8VQB0_9CUCU</name>
<proteinExistence type="predicted"/>
<dbReference type="EMBL" id="JANEYG010000046">
    <property type="protein sequence ID" value="KAJ8916025.1"/>
    <property type="molecule type" value="Genomic_DNA"/>
</dbReference>
<gene>
    <name evidence="4" type="ORF">NQ315_010893</name>
</gene>
<evidence type="ECO:0000259" key="3">
    <source>
        <dbReference type="Pfam" id="PF22964"/>
    </source>
</evidence>
<keyword evidence="1" id="KW-0833">Ubl conjugation pathway</keyword>
<sequence>MRNYLMLFLVVVLVNVTKCDLTLQIVKSTDDVIIPVSVSNIVEERVGASFSLICELTSSSNKNKLVDDNLIWIRGDSPSNQTKQNFIASNKTPFTGLGLNKSEKRFDFLQVEDKDVSYFAAGIVAHLASDGEEQWNVTSHMRSEMLVQLENAVTQWKVPENEMVAYRSFKPFFPLLRIDMDYQVQLWAVWAIHHVCTKNPTRYCLMLKEEAGHVLLSDLENFSETHPEIKFICSQILDTLELSGV</sequence>
<evidence type="ECO:0000313" key="4">
    <source>
        <dbReference type="EMBL" id="KAJ8916025.1"/>
    </source>
</evidence>
<dbReference type="InterPro" id="IPR055142">
    <property type="entry name" value="ZER1-like_C"/>
</dbReference>
<organism evidence="4 5">
    <name type="scientific">Exocentrus adspersus</name>
    <dbReference type="NCBI Taxonomy" id="1586481"/>
    <lineage>
        <taxon>Eukaryota</taxon>
        <taxon>Metazoa</taxon>
        <taxon>Ecdysozoa</taxon>
        <taxon>Arthropoda</taxon>
        <taxon>Hexapoda</taxon>
        <taxon>Insecta</taxon>
        <taxon>Pterygota</taxon>
        <taxon>Neoptera</taxon>
        <taxon>Endopterygota</taxon>
        <taxon>Coleoptera</taxon>
        <taxon>Polyphaga</taxon>
        <taxon>Cucujiformia</taxon>
        <taxon>Chrysomeloidea</taxon>
        <taxon>Cerambycidae</taxon>
        <taxon>Lamiinae</taxon>
        <taxon>Acanthocinini</taxon>
        <taxon>Exocentrus</taxon>
    </lineage>
</organism>
<feature type="signal peptide" evidence="2">
    <location>
        <begin position="1"/>
        <end position="19"/>
    </location>
</feature>
<dbReference type="PANTHER" id="PTHR12904:SF22">
    <property type="entry name" value="ZYG-11 FAMILY MEMBER B, CELL CYCLE REGULATOR"/>
    <property type="match status" value="1"/>
</dbReference>
<dbReference type="PANTHER" id="PTHR12904">
    <property type="match status" value="1"/>
</dbReference>
<keyword evidence="5" id="KW-1185">Reference proteome</keyword>
<dbReference type="InterPro" id="IPR016024">
    <property type="entry name" value="ARM-type_fold"/>
</dbReference>
<dbReference type="Pfam" id="PF22964">
    <property type="entry name" value="ZER1-like_2nd"/>
    <property type="match status" value="1"/>
</dbReference>
<accession>A0AAV8VQB0</accession>
<reference evidence="4 5" key="1">
    <citation type="journal article" date="2023" name="Insect Mol. Biol.">
        <title>Genome sequencing provides insights into the evolution of gene families encoding plant cell wall-degrading enzymes in longhorned beetles.</title>
        <authorList>
            <person name="Shin N.R."/>
            <person name="Okamura Y."/>
            <person name="Kirsch R."/>
            <person name="Pauchet Y."/>
        </authorList>
    </citation>
    <scope>NUCLEOTIDE SEQUENCE [LARGE SCALE GENOMIC DNA]</scope>
    <source>
        <strain evidence="4">EAD_L_NR</strain>
    </source>
</reference>
<protein>
    <recommendedName>
        <fullName evidence="3">Protein zer-1 homolog-like C-terminal domain-containing protein</fullName>
    </recommendedName>
</protein>
<dbReference type="Proteomes" id="UP001159042">
    <property type="component" value="Unassembled WGS sequence"/>
</dbReference>
<dbReference type="SUPFAM" id="SSF48371">
    <property type="entry name" value="ARM repeat"/>
    <property type="match status" value="1"/>
</dbReference>
<keyword evidence="2" id="KW-0732">Signal</keyword>
<dbReference type="AlphaFoldDB" id="A0AAV8VQB0"/>
<feature type="domain" description="Protein zer-1 homolog-like C-terminal" evidence="3">
    <location>
        <begin position="111"/>
        <end position="240"/>
    </location>
</feature>
<comment type="caution">
    <text evidence="4">The sequence shown here is derived from an EMBL/GenBank/DDBJ whole genome shotgun (WGS) entry which is preliminary data.</text>
</comment>
<dbReference type="GO" id="GO:0031462">
    <property type="term" value="C:Cul2-RING ubiquitin ligase complex"/>
    <property type="evidence" value="ECO:0007669"/>
    <property type="project" value="TreeGrafter"/>
</dbReference>
<dbReference type="InterPro" id="IPR051341">
    <property type="entry name" value="Zyg-11_UBL_adapter"/>
</dbReference>
<dbReference type="Gene3D" id="1.25.10.10">
    <property type="entry name" value="Leucine-rich Repeat Variant"/>
    <property type="match status" value="1"/>
</dbReference>
<evidence type="ECO:0000256" key="1">
    <source>
        <dbReference type="ARBA" id="ARBA00022786"/>
    </source>
</evidence>
<dbReference type="InterPro" id="IPR011989">
    <property type="entry name" value="ARM-like"/>
</dbReference>
<evidence type="ECO:0000313" key="5">
    <source>
        <dbReference type="Proteomes" id="UP001159042"/>
    </source>
</evidence>
<evidence type="ECO:0000256" key="2">
    <source>
        <dbReference type="SAM" id="SignalP"/>
    </source>
</evidence>
<feature type="chain" id="PRO_5043832626" description="Protein zer-1 homolog-like C-terminal domain-containing protein" evidence="2">
    <location>
        <begin position="20"/>
        <end position="245"/>
    </location>
</feature>